<accession>A0ABQ6FA66</accession>
<keyword evidence="2" id="KW-1185">Reference proteome</keyword>
<evidence type="ECO:0000313" key="1">
    <source>
        <dbReference type="EMBL" id="GLT21690.1"/>
    </source>
</evidence>
<sequence length="188" mass="20256">MPAAVFPTEPLELRSLVCHPALPDGAVSGISVTLAAGPDGLVIRYCLDGDLAALRVPDAATPLPPERLWAHTCFELFVAEAGAAGYREFNFSPNGQWMRFDFADYRQRIASPASPAPRIQTRRTDAGLELDVTLSVEQLPPGDLVVGLTAVVEHADGSHAYWALRHPAAQPDFHHRDGFALALKAVNP</sequence>
<dbReference type="Gene3D" id="2.60.40.1190">
    <property type="match status" value="1"/>
</dbReference>
<evidence type="ECO:0000313" key="2">
    <source>
        <dbReference type="Proteomes" id="UP001157167"/>
    </source>
</evidence>
<protein>
    <recommendedName>
        <fullName evidence="3">DOMON-like domain-containing protein</fullName>
    </recommendedName>
</protein>
<proteinExistence type="predicted"/>
<evidence type="ECO:0008006" key="3">
    <source>
        <dbReference type="Google" id="ProtNLM"/>
    </source>
</evidence>
<dbReference type="EMBL" id="BSPX01000011">
    <property type="protein sequence ID" value="GLT21690.1"/>
    <property type="molecule type" value="Genomic_DNA"/>
</dbReference>
<comment type="caution">
    <text evidence="1">The sequence shown here is derived from an EMBL/GenBank/DDBJ whole genome shotgun (WGS) entry which is preliminary data.</text>
</comment>
<organism evidence="1 2">
    <name type="scientific">Zoogloea oryzae</name>
    <dbReference type="NCBI Taxonomy" id="310767"/>
    <lineage>
        <taxon>Bacteria</taxon>
        <taxon>Pseudomonadati</taxon>
        <taxon>Pseudomonadota</taxon>
        <taxon>Betaproteobacteria</taxon>
        <taxon>Rhodocyclales</taxon>
        <taxon>Zoogloeaceae</taxon>
        <taxon>Zoogloea</taxon>
    </lineage>
</organism>
<reference evidence="2" key="1">
    <citation type="journal article" date="2019" name="Int. J. Syst. Evol. Microbiol.">
        <title>The Global Catalogue of Microorganisms (GCM) 10K type strain sequencing project: providing services to taxonomists for standard genome sequencing and annotation.</title>
        <authorList>
            <consortium name="The Broad Institute Genomics Platform"/>
            <consortium name="The Broad Institute Genome Sequencing Center for Infectious Disease"/>
            <person name="Wu L."/>
            <person name="Ma J."/>
        </authorList>
    </citation>
    <scope>NUCLEOTIDE SEQUENCE [LARGE SCALE GENOMIC DNA]</scope>
    <source>
        <strain evidence="2">NBRC 102407</strain>
    </source>
</reference>
<dbReference type="RefSeq" id="WP_284187095.1">
    <property type="nucleotide sequence ID" value="NZ_BSPX01000011.1"/>
</dbReference>
<name>A0ABQ6FA66_9RHOO</name>
<dbReference type="CDD" id="cd09627">
    <property type="entry name" value="DOMON_murB_like"/>
    <property type="match status" value="1"/>
</dbReference>
<dbReference type="Proteomes" id="UP001157167">
    <property type="component" value="Unassembled WGS sequence"/>
</dbReference>
<gene>
    <name evidence="1" type="ORF">GCM10007933_11420</name>
</gene>